<keyword evidence="13" id="KW-0675">Receptor</keyword>
<feature type="domain" description="Gnk2-homologous" evidence="21">
    <location>
        <begin position="674"/>
        <end position="780"/>
    </location>
</feature>
<evidence type="ECO:0000256" key="10">
    <source>
        <dbReference type="ARBA" id="ARBA00022840"/>
    </source>
</evidence>
<dbReference type="InterPro" id="IPR000719">
    <property type="entry name" value="Prot_kinase_dom"/>
</dbReference>
<evidence type="ECO:0000313" key="23">
    <source>
        <dbReference type="Proteomes" id="UP000243975"/>
    </source>
</evidence>
<dbReference type="PANTHER" id="PTHR27002">
    <property type="entry name" value="RECEPTOR-LIKE SERINE/THREONINE-PROTEIN KINASE SD1-8"/>
    <property type="match status" value="1"/>
</dbReference>
<evidence type="ECO:0000256" key="16">
    <source>
        <dbReference type="ARBA" id="ARBA00047951"/>
    </source>
</evidence>
<evidence type="ECO:0000256" key="9">
    <source>
        <dbReference type="ARBA" id="ARBA00022777"/>
    </source>
</evidence>
<dbReference type="Pfam" id="PF01657">
    <property type="entry name" value="Stress-antifung"/>
    <property type="match status" value="4"/>
</dbReference>
<feature type="domain" description="Gnk2-homologous" evidence="21">
    <location>
        <begin position="790"/>
        <end position="897"/>
    </location>
</feature>
<evidence type="ECO:0000256" key="14">
    <source>
        <dbReference type="ARBA" id="ARBA00023180"/>
    </source>
</evidence>
<keyword evidence="2" id="KW-0723">Serine/threonine-protein kinase</keyword>
<evidence type="ECO:0000256" key="13">
    <source>
        <dbReference type="ARBA" id="ARBA00023170"/>
    </source>
</evidence>
<dbReference type="InterPro" id="IPR008271">
    <property type="entry name" value="Ser/Thr_kinase_AS"/>
</dbReference>
<evidence type="ECO:0000256" key="4">
    <source>
        <dbReference type="ARBA" id="ARBA00022679"/>
    </source>
</evidence>
<evidence type="ECO:0000256" key="19">
    <source>
        <dbReference type="SAM" id="SignalP"/>
    </source>
</evidence>
<feature type="binding site" evidence="17">
    <location>
        <position position="1008"/>
    </location>
    <ligand>
        <name>ATP</name>
        <dbReference type="ChEBI" id="CHEBI:30616"/>
    </ligand>
</feature>
<dbReference type="EMBL" id="LEKV01003136">
    <property type="protein sequence ID" value="KVI01049.1"/>
    <property type="molecule type" value="Genomic_DNA"/>
</dbReference>
<dbReference type="PROSITE" id="PS51473">
    <property type="entry name" value="GNK2"/>
    <property type="match status" value="4"/>
</dbReference>
<feature type="non-terminal residue" evidence="22">
    <location>
        <position position="1"/>
    </location>
</feature>
<dbReference type="FunFam" id="3.30.200.20:FF:000142">
    <property type="entry name" value="Cysteine-rich receptor-like protein kinase 10"/>
    <property type="match status" value="1"/>
</dbReference>
<feature type="signal peptide" evidence="19">
    <location>
        <begin position="1"/>
        <end position="19"/>
    </location>
</feature>
<comment type="subcellular location">
    <subcellularLocation>
        <location evidence="1">Membrane</location>
        <topology evidence="1">Single-pass membrane protein</topology>
    </subcellularLocation>
</comment>
<dbReference type="Gene3D" id="1.10.510.10">
    <property type="entry name" value="Transferase(Phosphotransferase) domain 1"/>
    <property type="match status" value="2"/>
</dbReference>
<accession>A0A103Y1Z8</accession>
<feature type="transmembrane region" description="Helical" evidence="18">
    <location>
        <begin position="917"/>
        <end position="939"/>
    </location>
</feature>
<reference evidence="22 23" key="1">
    <citation type="journal article" date="2016" name="Sci. Rep.">
        <title>The genome sequence of the outbreeding globe artichoke constructed de novo incorporating a phase-aware low-pass sequencing strategy of F1 progeny.</title>
        <authorList>
            <person name="Scaglione D."/>
            <person name="Reyes-Chin-Wo S."/>
            <person name="Acquadro A."/>
            <person name="Froenicke L."/>
            <person name="Portis E."/>
            <person name="Beitel C."/>
            <person name="Tirone M."/>
            <person name="Mauro R."/>
            <person name="Lo Monaco A."/>
            <person name="Mauromicale G."/>
            <person name="Faccioli P."/>
            <person name="Cattivelli L."/>
            <person name="Rieseberg L."/>
            <person name="Michelmore R."/>
            <person name="Lanteri S."/>
        </authorList>
    </citation>
    <scope>NUCLEOTIDE SEQUENCE [LARGE SCALE GENOMIC DNA]</scope>
    <source>
        <strain evidence="22">2C</strain>
    </source>
</reference>
<keyword evidence="10 17" id="KW-0067">ATP-binding</keyword>
<dbReference type="GO" id="GO:0005886">
    <property type="term" value="C:plasma membrane"/>
    <property type="evidence" value="ECO:0007669"/>
    <property type="project" value="TreeGrafter"/>
</dbReference>
<evidence type="ECO:0000256" key="11">
    <source>
        <dbReference type="ARBA" id="ARBA00022989"/>
    </source>
</evidence>
<gene>
    <name evidence="22" type="ORF">Ccrd_020681</name>
</gene>
<evidence type="ECO:0000256" key="6">
    <source>
        <dbReference type="ARBA" id="ARBA00022729"/>
    </source>
</evidence>
<dbReference type="FunFam" id="1.10.510.10:FF:000129">
    <property type="entry name" value="cysteine-rich receptor-like protein kinase 10"/>
    <property type="match status" value="2"/>
</dbReference>
<dbReference type="PROSITE" id="PS50011">
    <property type="entry name" value="PROTEIN_KINASE_DOM"/>
    <property type="match status" value="2"/>
</dbReference>
<dbReference type="GO" id="GO:0006950">
    <property type="term" value="P:response to stress"/>
    <property type="evidence" value="ECO:0007669"/>
    <property type="project" value="UniProtKB-ARBA"/>
</dbReference>
<evidence type="ECO:0000256" key="8">
    <source>
        <dbReference type="ARBA" id="ARBA00022741"/>
    </source>
</evidence>
<dbReference type="InterPro" id="IPR001245">
    <property type="entry name" value="Ser-Thr/Tyr_kinase_cat_dom"/>
</dbReference>
<feature type="chain" id="PRO_5007119321" evidence="19">
    <location>
        <begin position="20"/>
        <end position="1360"/>
    </location>
</feature>
<evidence type="ECO:0000256" key="2">
    <source>
        <dbReference type="ARBA" id="ARBA00022527"/>
    </source>
</evidence>
<feature type="domain" description="Gnk2-homologous" evidence="21">
    <location>
        <begin position="137"/>
        <end position="244"/>
    </location>
</feature>
<dbReference type="Pfam" id="PF07714">
    <property type="entry name" value="PK_Tyr_Ser-Thr"/>
    <property type="match status" value="2"/>
</dbReference>
<keyword evidence="14" id="KW-0325">Glycoprotein</keyword>
<evidence type="ECO:0000256" key="3">
    <source>
        <dbReference type="ARBA" id="ARBA00022553"/>
    </source>
</evidence>
<dbReference type="GO" id="GO:0004674">
    <property type="term" value="F:protein serine/threonine kinase activity"/>
    <property type="evidence" value="ECO:0007669"/>
    <property type="project" value="UniProtKB-KW"/>
</dbReference>
<evidence type="ECO:0000256" key="1">
    <source>
        <dbReference type="ARBA" id="ARBA00004167"/>
    </source>
</evidence>
<dbReference type="Gene3D" id="3.30.430.20">
    <property type="entry name" value="Gnk2 domain, C-X8-C-X2-C motif"/>
    <property type="match status" value="4"/>
</dbReference>
<keyword evidence="5 18" id="KW-0812">Transmembrane</keyword>
<keyword evidence="12 18" id="KW-0472">Membrane</keyword>
<keyword evidence="6 19" id="KW-0732">Signal</keyword>
<evidence type="ECO:0000256" key="7">
    <source>
        <dbReference type="ARBA" id="ARBA00022737"/>
    </source>
</evidence>
<keyword evidence="11 18" id="KW-1133">Transmembrane helix</keyword>
<dbReference type="InterPro" id="IPR038408">
    <property type="entry name" value="GNK2_sf"/>
</dbReference>
<comment type="catalytic activity">
    <reaction evidence="16">
        <text>L-threonyl-[protein] + ATP = O-phospho-L-threonyl-[protein] + ADP + H(+)</text>
        <dbReference type="Rhea" id="RHEA:46608"/>
        <dbReference type="Rhea" id="RHEA-COMP:11060"/>
        <dbReference type="Rhea" id="RHEA-COMP:11605"/>
        <dbReference type="ChEBI" id="CHEBI:15378"/>
        <dbReference type="ChEBI" id="CHEBI:30013"/>
        <dbReference type="ChEBI" id="CHEBI:30616"/>
        <dbReference type="ChEBI" id="CHEBI:61977"/>
        <dbReference type="ChEBI" id="CHEBI:456216"/>
    </reaction>
</comment>
<dbReference type="SMART" id="SM00220">
    <property type="entry name" value="S_TKc"/>
    <property type="match status" value="2"/>
</dbReference>
<dbReference type="PROSITE" id="PS00107">
    <property type="entry name" value="PROTEIN_KINASE_ATP"/>
    <property type="match status" value="2"/>
</dbReference>
<dbReference type="SUPFAM" id="SSF56112">
    <property type="entry name" value="Protein kinase-like (PK-like)"/>
    <property type="match status" value="2"/>
</dbReference>
<evidence type="ECO:0000256" key="17">
    <source>
        <dbReference type="PROSITE-ProRule" id="PRU10141"/>
    </source>
</evidence>
<dbReference type="OMA" id="NQTQAMT"/>
<dbReference type="CDD" id="cd23509">
    <property type="entry name" value="Gnk2-like"/>
    <property type="match status" value="4"/>
</dbReference>
<name>A0A103Y1Z8_CYNCS</name>
<dbReference type="GO" id="GO:0005524">
    <property type="term" value="F:ATP binding"/>
    <property type="evidence" value="ECO:0007669"/>
    <property type="project" value="UniProtKB-UniRule"/>
</dbReference>
<keyword evidence="7" id="KW-0677">Repeat</keyword>
<evidence type="ECO:0000256" key="15">
    <source>
        <dbReference type="ARBA" id="ARBA00047558"/>
    </source>
</evidence>
<organism evidence="22 23">
    <name type="scientific">Cynara cardunculus var. scolymus</name>
    <name type="common">Globe artichoke</name>
    <name type="synonym">Cynara scolymus</name>
    <dbReference type="NCBI Taxonomy" id="59895"/>
    <lineage>
        <taxon>Eukaryota</taxon>
        <taxon>Viridiplantae</taxon>
        <taxon>Streptophyta</taxon>
        <taxon>Embryophyta</taxon>
        <taxon>Tracheophyta</taxon>
        <taxon>Spermatophyta</taxon>
        <taxon>Magnoliopsida</taxon>
        <taxon>eudicotyledons</taxon>
        <taxon>Gunneridae</taxon>
        <taxon>Pentapetalae</taxon>
        <taxon>asterids</taxon>
        <taxon>campanulids</taxon>
        <taxon>Asterales</taxon>
        <taxon>Asteraceae</taxon>
        <taxon>Carduoideae</taxon>
        <taxon>Cardueae</taxon>
        <taxon>Carduinae</taxon>
        <taxon>Cynara</taxon>
    </lineage>
</organism>
<feature type="domain" description="Protein kinase" evidence="20">
    <location>
        <begin position="327"/>
        <end position="613"/>
    </location>
</feature>
<dbReference type="CDD" id="cd14066">
    <property type="entry name" value="STKc_IRAK"/>
    <property type="match status" value="2"/>
</dbReference>
<protein>
    <submittedName>
        <fullName evidence="22">Concanavalin A-like lectin/glucanase, subgroup</fullName>
    </submittedName>
</protein>
<evidence type="ECO:0000259" key="21">
    <source>
        <dbReference type="PROSITE" id="PS51473"/>
    </source>
</evidence>
<feature type="binding site" evidence="17">
    <location>
        <position position="355"/>
    </location>
    <ligand>
        <name>ATP</name>
        <dbReference type="ChEBI" id="CHEBI:30616"/>
    </ligand>
</feature>
<keyword evidence="9" id="KW-0418">Kinase</keyword>
<feature type="transmembrane region" description="Helical" evidence="18">
    <location>
        <begin position="264"/>
        <end position="286"/>
    </location>
</feature>
<sequence length="1360" mass="152782">MRLSLLLIWIPFLIWIATAADYQTHYCVLNATSHTSNSAYYSNLVQVLDSLASDKTVTDHQFLNKSAGNSPPDIAYGLYLCRADVLPDQCRNCLLKAREDINNSCPFSKAAVAWSDDCMLRYANDSMVSVMDSATFVSECNKLNISDKASEQSQLWEAGMNLMGLLATRASNDIKNKLFAFDELTFDSNRSVYGYVQCTPDLLSSDCDRCLQESINRLPQYCYGRQGARVLTPSCNVRFEIYRFLTFTEDRSDTSGKDEISSTIIAAIVASIGVLVVIAGICYFLIVKKRHPVTFNDLKDETGENEMITEQSLQFELGTIKAATNNFSIHNKIGEGGFGGVYKGVLHNGSEIAVKRLAKGSGQGELEFKNEVVLLAKLQHRNLVRLLGFCLEAEEKILIYEYVPNHSLDFFLFDPSKQAQLDWPTRYRIIGGIARGMLYLHEDSRLRIIHRDLKTSNILLDEDMNPKISDFGMARIFFANQTQAMTNRIVGTYGYMSPEYAMHGSFSVKSDIFSLGVLVLEIISGKRNTGLFQSGSGDLLGHAWHKWKKGEPLEILDPNMVDSSSNNEVLHCINIALLCVQEDAELRPSMASVVIMLNNYSVALPLPQNPPFVSKNRVRRTSKMMESADNICTEIWPIEAPLITEPFTAPESMLLSLRLIWIPFMIWITTAADFETHYCGLNTTSHINGTAYYSNVIQVLGSLFSDKSVDDIRNFSDKSAGNRPPDKAYGLYLCRDDALPNDCRNCLLKARANIEVSCPFSVAAVWWSDLCMLRYANYSMVSVMDSDSFISECNKIDISEMVAEQSRFWEAGTTLMGQLASRASKQESKLLAHDEQNYHGSNMTIYGYVQCTPDLSSSDCDRCLRDSIRNLRRYCFGREGARVLTPSCNVRFEIYKFLTYAANTPDTNGKKKISSTIIAAIVAIIGVLVVIAGICYWFITKKPRPIIFKDFKDETGESEMITEQSLQFELGTIQAATDNFSLHNKIGEGGFGGVYKGILQNGSQIAVKRLAKSSGQGALEFKNEVVLLAKLQHRNLVRLLGFCLEDEEKILIYEYVPNHSLDFFLFDPAKQAQLDWPTRYRIIGGIARGMLYLHEDSRLRIIHRDLKTSNILLDEDMNPKISDFGMARIIFGNQTQAMTNRIVGTYGYMSPEYAMHGSFSVKSDVFSLGVLVLEIISGKRSTSLFQFGYGDLLHHAWNKWKDGEPFGILDPSLVDSTSQNEVLRCINIALLCVQEDAELRPSMASVLHMLSSYSVALPLPQNPPFVSRNRVRHVTSKMAESDDSICTVWPTETSQITDIGELLHQRIFDKELFDFEVDGLKKPIIVEVLPPVNIVLNVGILSIRNKSFEYYIDIDHLLDK</sequence>
<dbReference type="InterPro" id="IPR017441">
    <property type="entry name" value="Protein_kinase_ATP_BS"/>
</dbReference>
<evidence type="ECO:0000256" key="5">
    <source>
        <dbReference type="ARBA" id="ARBA00022692"/>
    </source>
</evidence>
<evidence type="ECO:0000256" key="12">
    <source>
        <dbReference type="ARBA" id="ARBA00023136"/>
    </source>
</evidence>
<feature type="domain" description="Gnk2-homologous" evidence="21">
    <location>
        <begin position="22"/>
        <end position="127"/>
    </location>
</feature>
<keyword evidence="3" id="KW-0597">Phosphoprotein</keyword>
<keyword evidence="23" id="KW-1185">Reference proteome</keyword>
<dbReference type="Proteomes" id="UP000243975">
    <property type="component" value="Unassembled WGS sequence"/>
</dbReference>
<comment type="caution">
    <text evidence="22">The sequence shown here is derived from an EMBL/GenBank/DDBJ whole genome shotgun (WGS) entry which is preliminary data.</text>
</comment>
<dbReference type="FunFam" id="3.30.430.20:FF:000002">
    <property type="entry name" value="Cysteine-rich receptor-like protein kinase 10"/>
    <property type="match status" value="2"/>
</dbReference>
<dbReference type="PANTHER" id="PTHR27002:SF1050">
    <property type="entry name" value="CYSTEINE-RICH RECEPTOR-LIKE PROTEIN KINASE 5"/>
    <property type="match status" value="1"/>
</dbReference>
<keyword evidence="4" id="KW-0808">Transferase</keyword>
<dbReference type="PROSITE" id="PS00108">
    <property type="entry name" value="PROTEIN_KINASE_ST"/>
    <property type="match status" value="2"/>
</dbReference>
<evidence type="ECO:0000256" key="18">
    <source>
        <dbReference type="SAM" id="Phobius"/>
    </source>
</evidence>
<dbReference type="Gene3D" id="3.30.200.20">
    <property type="entry name" value="Phosphorylase Kinase, domain 1"/>
    <property type="match status" value="2"/>
</dbReference>
<keyword evidence="8 17" id="KW-0547">Nucleotide-binding</keyword>
<dbReference type="Gramene" id="KVI01049">
    <property type="protein sequence ID" value="KVI01049"/>
    <property type="gene ID" value="Ccrd_020681"/>
</dbReference>
<proteinExistence type="predicted"/>
<dbReference type="InterPro" id="IPR002902">
    <property type="entry name" value="GNK2"/>
</dbReference>
<evidence type="ECO:0000313" key="22">
    <source>
        <dbReference type="EMBL" id="KVI01049.1"/>
    </source>
</evidence>
<comment type="catalytic activity">
    <reaction evidence="15">
        <text>L-seryl-[protein] + ATP = O-phospho-L-seryl-[protein] + ADP + H(+)</text>
        <dbReference type="Rhea" id="RHEA:17989"/>
        <dbReference type="Rhea" id="RHEA-COMP:9863"/>
        <dbReference type="Rhea" id="RHEA-COMP:11604"/>
        <dbReference type="ChEBI" id="CHEBI:15378"/>
        <dbReference type="ChEBI" id="CHEBI:29999"/>
        <dbReference type="ChEBI" id="CHEBI:30616"/>
        <dbReference type="ChEBI" id="CHEBI:83421"/>
        <dbReference type="ChEBI" id="CHEBI:456216"/>
    </reaction>
</comment>
<dbReference type="FunFam" id="3.30.200.20:FF:000727">
    <property type="entry name" value="Cysteine-rich RLK (RECEPTOR-like protein kinase) 23"/>
    <property type="match status" value="1"/>
</dbReference>
<evidence type="ECO:0000259" key="20">
    <source>
        <dbReference type="PROSITE" id="PS50011"/>
    </source>
</evidence>
<feature type="domain" description="Protein kinase" evidence="20">
    <location>
        <begin position="980"/>
        <end position="1266"/>
    </location>
</feature>
<dbReference type="InterPro" id="IPR011009">
    <property type="entry name" value="Kinase-like_dom_sf"/>
</dbReference>